<evidence type="ECO:0000256" key="4">
    <source>
        <dbReference type="ARBA" id="ARBA00022908"/>
    </source>
</evidence>
<keyword evidence="3" id="KW-0694">RNA-binding</keyword>
<dbReference type="GO" id="GO:0003723">
    <property type="term" value="F:RNA binding"/>
    <property type="evidence" value="ECO:0007669"/>
    <property type="project" value="UniProtKB-KW"/>
</dbReference>
<evidence type="ECO:0000256" key="6">
    <source>
        <dbReference type="PROSITE-ProRule" id="PRU00047"/>
    </source>
</evidence>
<protein>
    <recommendedName>
        <fullName evidence="8">CCHC-type domain-containing protein</fullName>
    </recommendedName>
</protein>
<dbReference type="AlphaFoldDB" id="A0AAD8VKB6"/>
<keyword evidence="6" id="KW-0863">Zinc-finger</keyword>
<feature type="compositionally biased region" description="Basic residues" evidence="7">
    <location>
        <begin position="629"/>
        <end position="642"/>
    </location>
</feature>
<dbReference type="InterPro" id="IPR021109">
    <property type="entry name" value="Peptidase_aspartic_dom_sf"/>
</dbReference>
<reference evidence="9" key="1">
    <citation type="submission" date="2023-07" db="EMBL/GenBank/DDBJ databases">
        <title>A chromosome-level genome assembly of Lolium multiflorum.</title>
        <authorList>
            <person name="Chen Y."/>
            <person name="Copetti D."/>
            <person name="Kolliker R."/>
            <person name="Studer B."/>
        </authorList>
    </citation>
    <scope>NUCLEOTIDE SEQUENCE</scope>
    <source>
        <strain evidence="9">02402/16</strain>
        <tissue evidence="9">Leaf</tissue>
    </source>
</reference>
<dbReference type="Proteomes" id="UP001231189">
    <property type="component" value="Unassembled WGS sequence"/>
</dbReference>
<dbReference type="SMART" id="SM00343">
    <property type="entry name" value="ZnF_C2HC"/>
    <property type="match status" value="1"/>
</dbReference>
<keyword evidence="1" id="KW-0378">Hydrolase</keyword>
<keyword evidence="2" id="KW-0460">Magnesium</keyword>
<dbReference type="InterPro" id="IPR041577">
    <property type="entry name" value="RT_RNaseH_2"/>
</dbReference>
<accession>A0AAD8VKB6</accession>
<comment type="caution">
    <text evidence="9">The sequence shown here is derived from an EMBL/GenBank/DDBJ whole genome shotgun (WGS) entry which is preliminary data.</text>
</comment>
<dbReference type="SUPFAM" id="SSF50630">
    <property type="entry name" value="Acid proteases"/>
    <property type="match status" value="1"/>
</dbReference>
<dbReference type="CDD" id="cd00303">
    <property type="entry name" value="retropepsin_like"/>
    <property type="match status" value="1"/>
</dbReference>
<evidence type="ECO:0000259" key="8">
    <source>
        <dbReference type="PROSITE" id="PS50158"/>
    </source>
</evidence>
<dbReference type="GO" id="GO:0004190">
    <property type="term" value="F:aspartic-type endopeptidase activity"/>
    <property type="evidence" value="ECO:0007669"/>
    <property type="project" value="InterPro"/>
</dbReference>
<keyword evidence="5" id="KW-0238">DNA-binding</keyword>
<dbReference type="Gene3D" id="2.40.70.10">
    <property type="entry name" value="Acid Proteases"/>
    <property type="match status" value="1"/>
</dbReference>
<dbReference type="Pfam" id="PF17919">
    <property type="entry name" value="RT_RNaseH_2"/>
    <property type="match status" value="1"/>
</dbReference>
<dbReference type="InterPro" id="IPR001878">
    <property type="entry name" value="Znf_CCHC"/>
</dbReference>
<feature type="region of interest" description="Disordered" evidence="7">
    <location>
        <begin position="1"/>
        <end position="25"/>
    </location>
</feature>
<feature type="domain" description="CCHC-type" evidence="8">
    <location>
        <begin position="661"/>
        <end position="676"/>
    </location>
</feature>
<dbReference type="SUPFAM" id="SSF57756">
    <property type="entry name" value="Retrovirus zinc finger-like domains"/>
    <property type="match status" value="1"/>
</dbReference>
<dbReference type="EMBL" id="JAUUTY010000007">
    <property type="protein sequence ID" value="KAK1608466.1"/>
    <property type="molecule type" value="Genomic_DNA"/>
</dbReference>
<evidence type="ECO:0000256" key="3">
    <source>
        <dbReference type="ARBA" id="ARBA00022884"/>
    </source>
</evidence>
<keyword evidence="4" id="KW-0229">DNA integration</keyword>
<evidence type="ECO:0000313" key="9">
    <source>
        <dbReference type="EMBL" id="KAK1608466.1"/>
    </source>
</evidence>
<evidence type="ECO:0000256" key="7">
    <source>
        <dbReference type="SAM" id="MobiDB-lite"/>
    </source>
</evidence>
<keyword evidence="6" id="KW-0862">Zinc</keyword>
<dbReference type="PROSITE" id="PS50158">
    <property type="entry name" value="ZF_CCHC"/>
    <property type="match status" value="1"/>
</dbReference>
<feature type="region of interest" description="Disordered" evidence="7">
    <location>
        <begin position="623"/>
        <end position="658"/>
    </location>
</feature>
<dbReference type="Gene3D" id="4.10.60.10">
    <property type="entry name" value="Zinc finger, CCHC-type"/>
    <property type="match status" value="1"/>
</dbReference>
<dbReference type="SUPFAM" id="SSF56672">
    <property type="entry name" value="DNA/RNA polymerases"/>
    <property type="match status" value="1"/>
</dbReference>
<dbReference type="Pfam" id="PF00098">
    <property type="entry name" value="zf-CCHC"/>
    <property type="match status" value="1"/>
</dbReference>
<dbReference type="GO" id="GO:0015074">
    <property type="term" value="P:DNA integration"/>
    <property type="evidence" value="ECO:0007669"/>
    <property type="project" value="UniProtKB-KW"/>
</dbReference>
<keyword evidence="1" id="KW-0645">Protease</keyword>
<evidence type="ECO:0000256" key="5">
    <source>
        <dbReference type="ARBA" id="ARBA00023125"/>
    </source>
</evidence>
<dbReference type="Pfam" id="PF13975">
    <property type="entry name" value="gag-asp_proteas"/>
    <property type="match status" value="1"/>
</dbReference>
<dbReference type="GO" id="GO:0008270">
    <property type="term" value="F:zinc ion binding"/>
    <property type="evidence" value="ECO:0007669"/>
    <property type="project" value="UniProtKB-KW"/>
</dbReference>
<dbReference type="GO" id="GO:0006508">
    <property type="term" value="P:proteolysis"/>
    <property type="evidence" value="ECO:0007669"/>
    <property type="project" value="UniProtKB-KW"/>
</dbReference>
<evidence type="ECO:0000313" key="10">
    <source>
        <dbReference type="Proteomes" id="UP001231189"/>
    </source>
</evidence>
<dbReference type="InterPro" id="IPR001969">
    <property type="entry name" value="Aspartic_peptidase_AS"/>
</dbReference>
<proteinExistence type="predicted"/>
<dbReference type="GO" id="GO:0003677">
    <property type="term" value="F:DNA binding"/>
    <property type="evidence" value="ECO:0007669"/>
    <property type="project" value="UniProtKB-KW"/>
</dbReference>
<sequence length="692" mass="79113">MKISRSQKNEEEDRYHRPRWCPDGLSHSQKRRVQWLRNLEEAEAQYLYTLRKARPDLAVKIQQTLETEARPQKKEWRPKQTKADAEASAGTNMVFMLPSEFRTPGTEEVPVAQFDCGPRPVIFQKPRERSYRHLKALYLKGYINGQPVSKMLVDTGAAVNIMPYSMLRRLGRSNEDLIKTNVTLSDFNGQASEAQGVLNVDLTVGRKTIPTSFFIVDSKSTYAVLLGRDWIHAKCCIPSTMHQCLIQWDGDEVEVVHADDSIEISLAGMNIWDADDQEPLSGISLDGCERIEASKNGRKRAFDEIKEYLTKPPVLVPPQQDRPFYIYLSVADTSIASVVVQVYDGLEKVVFYLSRRMLDAETRYLEIEKLCLCLFFTCTKLQHILLKAEIIVICKSDVIKHMLSAPVLKGRLDMASPINFNQFLEKEKLKSNGSNFTDWFRHVRIFLNGGNLQYVLDAPLGDPPAETETDEVKNVYATRKTRYSQVQCAILCSLEADLQKRFEHHDPHELVNELKTIFETHAAVECYEASKHFFSCMMEEGSSVSEHMLAMTGHAKKLSDLGIVIPNRLGINRVLQSLPPSYKNFVMNYNMQNMNKELPELFAMLKSAEIEIKKEHQVLMVNKTTSFKKQGKSKGKNKKSGKKAATPPVKPKTGPKPDAECYYCKEKGHWKRNCSKYHYKKSSDRQRPKIVN</sequence>
<evidence type="ECO:0000256" key="2">
    <source>
        <dbReference type="ARBA" id="ARBA00022842"/>
    </source>
</evidence>
<dbReference type="InterPro" id="IPR036875">
    <property type="entry name" value="Znf_CCHC_sf"/>
</dbReference>
<keyword evidence="6" id="KW-0479">Metal-binding</keyword>
<dbReference type="PANTHER" id="PTHR33240:SF15">
    <property type="entry name" value="GAG-PRO-LIKE PROTEIN"/>
    <property type="match status" value="1"/>
</dbReference>
<keyword evidence="10" id="KW-1185">Reference proteome</keyword>
<name>A0AAD8VKB6_LOLMU</name>
<evidence type="ECO:0000256" key="1">
    <source>
        <dbReference type="ARBA" id="ARBA00022670"/>
    </source>
</evidence>
<gene>
    <name evidence="9" type="ORF">QYE76_032139</name>
</gene>
<dbReference type="InterPro" id="IPR043502">
    <property type="entry name" value="DNA/RNA_pol_sf"/>
</dbReference>
<dbReference type="PANTHER" id="PTHR33240">
    <property type="entry name" value="OS08G0508500 PROTEIN"/>
    <property type="match status" value="1"/>
</dbReference>
<dbReference type="Pfam" id="PF14223">
    <property type="entry name" value="Retrotran_gag_2"/>
    <property type="match status" value="1"/>
</dbReference>
<dbReference type="PROSITE" id="PS00141">
    <property type="entry name" value="ASP_PROTEASE"/>
    <property type="match status" value="1"/>
</dbReference>
<organism evidence="9 10">
    <name type="scientific">Lolium multiflorum</name>
    <name type="common">Italian ryegrass</name>
    <name type="synonym">Lolium perenne subsp. multiflorum</name>
    <dbReference type="NCBI Taxonomy" id="4521"/>
    <lineage>
        <taxon>Eukaryota</taxon>
        <taxon>Viridiplantae</taxon>
        <taxon>Streptophyta</taxon>
        <taxon>Embryophyta</taxon>
        <taxon>Tracheophyta</taxon>
        <taxon>Spermatophyta</taxon>
        <taxon>Magnoliopsida</taxon>
        <taxon>Liliopsida</taxon>
        <taxon>Poales</taxon>
        <taxon>Poaceae</taxon>
        <taxon>BOP clade</taxon>
        <taxon>Pooideae</taxon>
        <taxon>Poodae</taxon>
        <taxon>Poeae</taxon>
        <taxon>Poeae Chloroplast Group 2 (Poeae type)</taxon>
        <taxon>Loliodinae</taxon>
        <taxon>Loliinae</taxon>
        <taxon>Lolium</taxon>
    </lineage>
</organism>